<gene>
    <name evidence="2" type="ORF">E9232_005117</name>
</gene>
<accession>A0ABU1JVC0</accession>
<comment type="caution">
    <text evidence="2">The sequence shown here is derived from an EMBL/GenBank/DDBJ whole genome shotgun (WGS) entry which is preliminary data.</text>
</comment>
<evidence type="ECO:0000313" key="2">
    <source>
        <dbReference type="EMBL" id="MDR6292577.1"/>
    </source>
</evidence>
<dbReference type="EMBL" id="JAVDPW010000009">
    <property type="protein sequence ID" value="MDR6292577.1"/>
    <property type="molecule type" value="Genomic_DNA"/>
</dbReference>
<name>A0ABU1JVC0_9PROT</name>
<protein>
    <submittedName>
        <fullName evidence="2">Uncharacterized protein</fullName>
    </submittedName>
</protein>
<sequence length="55" mass="6180">MFHRLLDAYLTVFAPPRRSPTLPAELRAAAEPLPPLPIGRRRSRPAPRPMVIGRP</sequence>
<keyword evidence="3" id="KW-1185">Reference proteome</keyword>
<reference evidence="2 3" key="1">
    <citation type="submission" date="2023-07" db="EMBL/GenBank/DDBJ databases">
        <title>Sorghum-associated microbial communities from plants grown in Nebraska, USA.</title>
        <authorList>
            <person name="Schachtman D."/>
        </authorList>
    </citation>
    <scope>NUCLEOTIDE SEQUENCE [LARGE SCALE GENOMIC DNA]</scope>
    <source>
        <strain evidence="2 3">584</strain>
    </source>
</reference>
<evidence type="ECO:0000256" key="1">
    <source>
        <dbReference type="SAM" id="MobiDB-lite"/>
    </source>
</evidence>
<proteinExistence type="predicted"/>
<feature type="region of interest" description="Disordered" evidence="1">
    <location>
        <begin position="33"/>
        <end position="55"/>
    </location>
</feature>
<dbReference type="RefSeq" id="WP_309798793.1">
    <property type="nucleotide sequence ID" value="NZ_JAVDPW010000009.1"/>
</dbReference>
<dbReference type="Proteomes" id="UP001262410">
    <property type="component" value="Unassembled WGS sequence"/>
</dbReference>
<evidence type="ECO:0000313" key="3">
    <source>
        <dbReference type="Proteomes" id="UP001262410"/>
    </source>
</evidence>
<organism evidence="2 3">
    <name type="scientific">Inquilinus ginsengisoli</name>
    <dbReference type="NCBI Taxonomy" id="363840"/>
    <lineage>
        <taxon>Bacteria</taxon>
        <taxon>Pseudomonadati</taxon>
        <taxon>Pseudomonadota</taxon>
        <taxon>Alphaproteobacteria</taxon>
        <taxon>Rhodospirillales</taxon>
        <taxon>Rhodospirillaceae</taxon>
        <taxon>Inquilinus</taxon>
    </lineage>
</organism>